<dbReference type="InterPro" id="IPR017896">
    <property type="entry name" value="4Fe4S_Fe-S-bd"/>
</dbReference>
<feature type="domain" description="4Fe-4S ferredoxin-type" evidence="1">
    <location>
        <begin position="117"/>
        <end position="146"/>
    </location>
</feature>
<dbReference type="PATRIC" id="fig|1235802.3.peg.1795"/>
<accession>N2ANK4</accession>
<dbReference type="HOGENOM" id="CLU_1425740_0_0_9"/>
<dbReference type="Proteomes" id="UP000012589">
    <property type="component" value="Unassembled WGS sequence"/>
</dbReference>
<dbReference type="STRING" id="1235802.C823_01690"/>
<dbReference type="PROSITE" id="PS51379">
    <property type="entry name" value="4FE4S_FER_2"/>
    <property type="match status" value="2"/>
</dbReference>
<evidence type="ECO:0000259" key="1">
    <source>
        <dbReference type="PROSITE" id="PS51379"/>
    </source>
</evidence>
<evidence type="ECO:0000313" key="3">
    <source>
        <dbReference type="Proteomes" id="UP000012589"/>
    </source>
</evidence>
<comment type="caution">
    <text evidence="2">The sequence shown here is derived from an EMBL/GenBank/DDBJ whole genome shotgun (WGS) entry which is preliminary data.</text>
</comment>
<dbReference type="Pfam" id="PF13187">
    <property type="entry name" value="Fer4_9"/>
    <property type="match status" value="1"/>
</dbReference>
<dbReference type="eggNOG" id="COG1894">
    <property type="taxonomic scope" value="Bacteria"/>
</dbReference>
<dbReference type="InterPro" id="IPR037207">
    <property type="entry name" value="Nuop51_4Fe4S-bd_sf"/>
</dbReference>
<dbReference type="SUPFAM" id="SSF54862">
    <property type="entry name" value="4Fe-4S ferredoxins"/>
    <property type="match status" value="1"/>
</dbReference>
<dbReference type="EMBL" id="AQFT01000054">
    <property type="protein sequence ID" value="EMZ29726.1"/>
    <property type="molecule type" value="Genomic_DNA"/>
</dbReference>
<sequence>MNRIEKIRSLKENQCIVDVLLKEIMTHPCRDCGKCVFGYEGITQFEMILKDITEKKGRESDKALIRDLCSMMKTQSLCEEGIDIADAVKEAFDTYGEIFDEHISKKACRAGVCKKFMTCHILANKCIGCGECMDACEDDAIIGKSKFVHIIDQDECTLCGKCIDHCDEEAIVMAGAVKPRCPKKPIPCKKR</sequence>
<dbReference type="Gene3D" id="1.20.1440.230">
    <property type="entry name" value="NADH-ubiquinone oxidoreductase 51kDa subunit, iron-sulphur binding domain"/>
    <property type="match status" value="1"/>
</dbReference>
<dbReference type="AlphaFoldDB" id="N2ANK4"/>
<dbReference type="InterPro" id="IPR019575">
    <property type="entry name" value="Nuop51_4Fe4S-bd"/>
</dbReference>
<organism evidence="2 3">
    <name type="scientific">Eubacterium plexicaudatum ASF492</name>
    <dbReference type="NCBI Taxonomy" id="1235802"/>
    <lineage>
        <taxon>Bacteria</taxon>
        <taxon>Bacillati</taxon>
        <taxon>Bacillota</taxon>
        <taxon>Clostridia</taxon>
        <taxon>Eubacteriales</taxon>
        <taxon>Eubacteriaceae</taxon>
        <taxon>Eubacterium</taxon>
    </lineage>
</organism>
<dbReference type="eggNOG" id="COG1036">
    <property type="taxonomic scope" value="Bacteria"/>
</dbReference>
<feature type="domain" description="4Fe-4S ferredoxin-type" evidence="1">
    <location>
        <begin position="147"/>
        <end position="176"/>
    </location>
</feature>
<proteinExistence type="predicted"/>
<dbReference type="Gene3D" id="3.30.70.20">
    <property type="match status" value="1"/>
</dbReference>
<dbReference type="GO" id="GO:0051539">
    <property type="term" value="F:4 iron, 4 sulfur cluster binding"/>
    <property type="evidence" value="ECO:0007669"/>
    <property type="project" value="InterPro"/>
</dbReference>
<name>N2ANK4_9FIRM</name>
<protein>
    <recommendedName>
        <fullName evidence="1">4Fe-4S ferredoxin-type domain-containing protein</fullName>
    </recommendedName>
</protein>
<dbReference type="OrthoDB" id="9761899at2"/>
<keyword evidence="3" id="KW-1185">Reference proteome</keyword>
<reference evidence="2 3" key="1">
    <citation type="journal article" date="2014" name="Genome Announc.">
        <title>Draft genome sequences of the altered schaedler flora, a defined bacterial community from gnotobiotic mice.</title>
        <authorList>
            <person name="Wannemuehler M.J."/>
            <person name="Overstreet A.M."/>
            <person name="Ward D.V."/>
            <person name="Phillips G.J."/>
        </authorList>
    </citation>
    <scope>NUCLEOTIDE SEQUENCE [LARGE SCALE GENOMIC DNA]</scope>
    <source>
        <strain evidence="2 3">ASF492</strain>
    </source>
</reference>
<evidence type="ECO:0000313" key="2">
    <source>
        <dbReference type="EMBL" id="EMZ29726.1"/>
    </source>
</evidence>
<dbReference type="SUPFAM" id="SSF140490">
    <property type="entry name" value="Nqo1C-terminal domain-like"/>
    <property type="match status" value="1"/>
</dbReference>
<gene>
    <name evidence="2" type="ORF">C823_01690</name>
</gene>
<dbReference type="Pfam" id="PF10589">
    <property type="entry name" value="NADH_4Fe-4S"/>
    <property type="match status" value="1"/>
</dbReference>